<dbReference type="STRING" id="3880.A0A072VJL5"/>
<sequence>MEKAILFAVGNTLVCEDLEEAKILSWSEERFKVVTVDGILLTKSGTMTGGTSGGMEARSKQWDDKILEARVNKKEELELKLGELGSKRDVHRKESETEGKKNGLEKKIQYAEIEKKSINDKLSHLSSIKGTIKEEKKHISSELKLRDVVEKRNKELHTLEKRINEITDWIYKKFSKSVGIVNLREYEENQLKDAQSLAEERLKLSTQLSKLKYPLEYEQNQDINKEAEAKSAGEEVTEEINQLKDEVKEWKSKLEDCEEETQEWKKASEANTNLENLIVEALLEKEGAVTEEFEADRKLTLYWQAHAMKL</sequence>
<dbReference type="PANTHER" id="PTHR18937">
    <property type="entry name" value="STRUCTURAL MAINTENANCE OF CHROMOSOMES SMC FAMILY MEMBER"/>
    <property type="match status" value="1"/>
</dbReference>
<dbReference type="Gene3D" id="3.30.70.1620">
    <property type="match status" value="1"/>
</dbReference>
<gene>
    <name evidence="6" type="ordered locus">MTR_1g059520</name>
</gene>
<reference evidence="6 8" key="1">
    <citation type="journal article" date="2011" name="Nature">
        <title>The Medicago genome provides insight into the evolution of rhizobial symbioses.</title>
        <authorList>
            <person name="Young N.D."/>
            <person name="Debelle F."/>
            <person name="Oldroyd G.E."/>
            <person name="Geurts R."/>
            <person name="Cannon S.B."/>
            <person name="Udvardi M.K."/>
            <person name="Benedito V.A."/>
            <person name="Mayer K.F."/>
            <person name="Gouzy J."/>
            <person name="Schoof H."/>
            <person name="Van de Peer Y."/>
            <person name="Proost S."/>
            <person name="Cook D.R."/>
            <person name="Meyers B.C."/>
            <person name="Spannagl M."/>
            <person name="Cheung F."/>
            <person name="De Mita S."/>
            <person name="Krishnakumar V."/>
            <person name="Gundlach H."/>
            <person name="Zhou S."/>
            <person name="Mudge J."/>
            <person name="Bharti A.K."/>
            <person name="Murray J.D."/>
            <person name="Naoumkina M.A."/>
            <person name="Rosen B."/>
            <person name="Silverstein K.A."/>
            <person name="Tang H."/>
            <person name="Rombauts S."/>
            <person name="Zhao P.X."/>
            <person name="Zhou P."/>
            <person name="Barbe V."/>
            <person name="Bardou P."/>
            <person name="Bechner M."/>
            <person name="Bellec A."/>
            <person name="Berger A."/>
            <person name="Berges H."/>
            <person name="Bidwell S."/>
            <person name="Bisseling T."/>
            <person name="Choisne N."/>
            <person name="Couloux A."/>
            <person name="Denny R."/>
            <person name="Deshpande S."/>
            <person name="Dai X."/>
            <person name="Doyle J.J."/>
            <person name="Dudez A.M."/>
            <person name="Farmer A.D."/>
            <person name="Fouteau S."/>
            <person name="Franken C."/>
            <person name="Gibelin C."/>
            <person name="Gish J."/>
            <person name="Goldstein S."/>
            <person name="Gonzalez A.J."/>
            <person name="Green P.J."/>
            <person name="Hallab A."/>
            <person name="Hartog M."/>
            <person name="Hua A."/>
            <person name="Humphray S.J."/>
            <person name="Jeong D.H."/>
            <person name="Jing Y."/>
            <person name="Jocker A."/>
            <person name="Kenton S.M."/>
            <person name="Kim D.J."/>
            <person name="Klee K."/>
            <person name="Lai H."/>
            <person name="Lang C."/>
            <person name="Lin S."/>
            <person name="Macmil S.L."/>
            <person name="Magdelenat G."/>
            <person name="Matthews L."/>
            <person name="McCorrison J."/>
            <person name="Monaghan E.L."/>
            <person name="Mun J.H."/>
            <person name="Najar F.Z."/>
            <person name="Nicholson C."/>
            <person name="Noirot C."/>
            <person name="O'Bleness M."/>
            <person name="Paule C.R."/>
            <person name="Poulain J."/>
            <person name="Prion F."/>
            <person name="Qin B."/>
            <person name="Qu C."/>
            <person name="Retzel E.F."/>
            <person name="Riddle C."/>
            <person name="Sallet E."/>
            <person name="Samain S."/>
            <person name="Samson N."/>
            <person name="Sanders I."/>
            <person name="Saurat O."/>
            <person name="Scarpelli C."/>
            <person name="Schiex T."/>
            <person name="Segurens B."/>
            <person name="Severin A.J."/>
            <person name="Sherrier D.J."/>
            <person name="Shi R."/>
            <person name="Sims S."/>
            <person name="Singer S.R."/>
            <person name="Sinharoy S."/>
            <person name="Sterck L."/>
            <person name="Viollet A."/>
            <person name="Wang B.B."/>
            <person name="Wang K."/>
            <person name="Wang M."/>
            <person name="Wang X."/>
            <person name="Warfsmann J."/>
            <person name="Weissenbach J."/>
            <person name="White D.D."/>
            <person name="White J.D."/>
            <person name="Wiley G.B."/>
            <person name="Wincker P."/>
            <person name="Xing Y."/>
            <person name="Yang L."/>
            <person name="Yao Z."/>
            <person name="Ying F."/>
            <person name="Zhai J."/>
            <person name="Zhou L."/>
            <person name="Zuber A."/>
            <person name="Denarie J."/>
            <person name="Dixon R.A."/>
            <person name="May G.D."/>
            <person name="Schwartz D.C."/>
            <person name="Rogers J."/>
            <person name="Quetier F."/>
            <person name="Town C.D."/>
            <person name="Roe B.A."/>
        </authorList>
    </citation>
    <scope>NUCLEOTIDE SEQUENCE [LARGE SCALE GENOMIC DNA]</scope>
    <source>
        <strain evidence="6">A17</strain>
        <strain evidence="7 8">cv. Jemalong A17</strain>
    </source>
</reference>
<keyword evidence="3" id="KW-0539">Nucleus</keyword>
<evidence type="ECO:0000313" key="8">
    <source>
        <dbReference type="Proteomes" id="UP000002051"/>
    </source>
</evidence>
<dbReference type="EnsemblPlants" id="KEH41987">
    <property type="protein sequence ID" value="KEH41987"/>
    <property type="gene ID" value="MTR_1g059520"/>
</dbReference>
<dbReference type="GO" id="GO:0051276">
    <property type="term" value="P:chromosome organization"/>
    <property type="evidence" value="ECO:0007669"/>
    <property type="project" value="InterPro"/>
</dbReference>
<accession>A0A072VJL5</accession>
<dbReference type="PANTHER" id="PTHR18937:SF12">
    <property type="entry name" value="STRUCTURAL MAINTENANCE OF CHROMOSOMES PROTEIN"/>
    <property type="match status" value="1"/>
</dbReference>
<evidence type="ECO:0000313" key="6">
    <source>
        <dbReference type="EMBL" id="KEH41987.1"/>
    </source>
</evidence>
<dbReference type="GO" id="GO:0005694">
    <property type="term" value="C:chromosome"/>
    <property type="evidence" value="ECO:0007669"/>
    <property type="project" value="InterPro"/>
</dbReference>
<reference evidence="6 8" key="2">
    <citation type="journal article" date="2014" name="BMC Genomics">
        <title>An improved genome release (version Mt4.0) for the model legume Medicago truncatula.</title>
        <authorList>
            <person name="Tang H."/>
            <person name="Krishnakumar V."/>
            <person name="Bidwell S."/>
            <person name="Rosen B."/>
            <person name="Chan A."/>
            <person name="Zhou S."/>
            <person name="Gentzbittel L."/>
            <person name="Childs K.L."/>
            <person name="Yandell M."/>
            <person name="Gundlach H."/>
            <person name="Mayer K.F."/>
            <person name="Schwartz D.C."/>
            <person name="Town C.D."/>
        </authorList>
    </citation>
    <scope>GENOME REANNOTATION</scope>
    <source>
        <strain evidence="6">A17</strain>
        <strain evidence="7 8">cv. Jemalong A17</strain>
    </source>
</reference>
<feature type="coiled-coil region" evidence="5">
    <location>
        <begin position="74"/>
        <end position="121"/>
    </location>
</feature>
<evidence type="ECO:0000256" key="5">
    <source>
        <dbReference type="SAM" id="Coils"/>
    </source>
</evidence>
<dbReference type="GO" id="GO:0051301">
    <property type="term" value="P:cell division"/>
    <property type="evidence" value="ECO:0007669"/>
    <property type="project" value="UniProtKB-KW"/>
</dbReference>
<keyword evidence="5" id="KW-0175">Coiled coil</keyword>
<evidence type="ECO:0000256" key="4">
    <source>
        <dbReference type="ARBA" id="ARBA00023306"/>
    </source>
</evidence>
<dbReference type="Proteomes" id="UP000002051">
    <property type="component" value="Unassembled WGS sequence"/>
</dbReference>
<protein>
    <submittedName>
        <fullName evidence="6">Structural maintenance of chromosomes protein</fullName>
    </submittedName>
</protein>
<organism evidence="6 8">
    <name type="scientific">Medicago truncatula</name>
    <name type="common">Barrel medic</name>
    <name type="synonym">Medicago tribuloides</name>
    <dbReference type="NCBI Taxonomy" id="3880"/>
    <lineage>
        <taxon>Eukaryota</taxon>
        <taxon>Viridiplantae</taxon>
        <taxon>Streptophyta</taxon>
        <taxon>Embryophyta</taxon>
        <taxon>Tracheophyta</taxon>
        <taxon>Spermatophyta</taxon>
        <taxon>Magnoliopsida</taxon>
        <taxon>eudicotyledons</taxon>
        <taxon>Gunneridae</taxon>
        <taxon>Pentapetalae</taxon>
        <taxon>rosids</taxon>
        <taxon>fabids</taxon>
        <taxon>Fabales</taxon>
        <taxon>Fabaceae</taxon>
        <taxon>Papilionoideae</taxon>
        <taxon>50 kb inversion clade</taxon>
        <taxon>NPAAA clade</taxon>
        <taxon>Hologalegina</taxon>
        <taxon>IRL clade</taxon>
        <taxon>Trifolieae</taxon>
        <taxon>Medicago</taxon>
    </lineage>
</organism>
<evidence type="ECO:0000256" key="1">
    <source>
        <dbReference type="ARBA" id="ARBA00022618"/>
    </source>
</evidence>
<keyword evidence="4" id="KW-0131">Cell cycle</keyword>
<dbReference type="EMBL" id="CM001217">
    <property type="protein sequence ID" value="KEH41987.1"/>
    <property type="molecule type" value="Genomic_DNA"/>
</dbReference>
<evidence type="ECO:0000313" key="7">
    <source>
        <dbReference type="EnsemblPlants" id="KEH41987"/>
    </source>
</evidence>
<reference evidence="7" key="3">
    <citation type="submission" date="2015-04" db="UniProtKB">
        <authorList>
            <consortium name="EnsemblPlants"/>
        </authorList>
    </citation>
    <scope>IDENTIFICATION</scope>
    <source>
        <strain evidence="7">cv. Jemalong A17</strain>
    </source>
</reference>
<dbReference type="InterPro" id="IPR036277">
    <property type="entry name" value="SMC_hinge_sf"/>
</dbReference>
<evidence type="ECO:0000256" key="3">
    <source>
        <dbReference type="ARBA" id="ARBA00023242"/>
    </source>
</evidence>
<proteinExistence type="predicted"/>
<name>A0A072VJL5_MEDTR</name>
<keyword evidence="1" id="KW-0132">Cell division</keyword>
<dbReference type="GO" id="GO:0005524">
    <property type="term" value="F:ATP binding"/>
    <property type="evidence" value="ECO:0007669"/>
    <property type="project" value="InterPro"/>
</dbReference>
<evidence type="ECO:0000256" key="2">
    <source>
        <dbReference type="ARBA" id="ARBA00022776"/>
    </source>
</evidence>
<keyword evidence="2" id="KW-0498">Mitosis</keyword>
<keyword evidence="8" id="KW-1185">Reference proteome</keyword>
<dbReference type="HOGENOM" id="CLU_898250_0_0_1"/>
<feature type="coiled-coil region" evidence="5">
    <location>
        <begin position="226"/>
        <end position="267"/>
    </location>
</feature>
<dbReference type="AlphaFoldDB" id="A0A072VJL5"/>
<dbReference type="SUPFAM" id="SSF75553">
    <property type="entry name" value="Smc hinge domain"/>
    <property type="match status" value="1"/>
</dbReference>